<dbReference type="GO" id="GO:0015293">
    <property type="term" value="F:symporter activity"/>
    <property type="evidence" value="ECO:0007669"/>
    <property type="project" value="UniProtKB-KW"/>
</dbReference>
<evidence type="ECO:0000256" key="1">
    <source>
        <dbReference type="ARBA" id="ARBA00004651"/>
    </source>
</evidence>
<keyword evidence="6" id="KW-0769">Symport</keyword>
<dbReference type="Pfam" id="PF07690">
    <property type="entry name" value="MFS_1"/>
    <property type="match status" value="1"/>
</dbReference>
<dbReference type="InterPro" id="IPR036259">
    <property type="entry name" value="MFS_trans_sf"/>
</dbReference>
<comment type="caution">
    <text evidence="13">The sequence shown here is derived from an EMBL/GenBank/DDBJ whole genome shotgun (WGS) entry which is preliminary data.</text>
</comment>
<evidence type="ECO:0000256" key="11">
    <source>
        <dbReference type="SAM" id="Phobius"/>
    </source>
</evidence>
<dbReference type="PROSITE" id="PS50850">
    <property type="entry name" value="MFS"/>
    <property type="match status" value="1"/>
</dbReference>
<feature type="transmembrane region" description="Helical" evidence="11">
    <location>
        <begin position="347"/>
        <end position="365"/>
    </location>
</feature>
<feature type="transmembrane region" description="Helical" evidence="11">
    <location>
        <begin position="128"/>
        <end position="156"/>
    </location>
</feature>
<proteinExistence type="inferred from homology"/>
<dbReference type="GO" id="GO:0005886">
    <property type="term" value="C:plasma membrane"/>
    <property type="evidence" value="ECO:0007669"/>
    <property type="project" value="UniProtKB-SubCell"/>
</dbReference>
<dbReference type="InterPro" id="IPR051084">
    <property type="entry name" value="H+-coupled_symporters"/>
</dbReference>
<dbReference type="FunFam" id="1.20.1250.20:FF:000001">
    <property type="entry name" value="Dicarboxylate MFS transporter"/>
    <property type="match status" value="1"/>
</dbReference>
<feature type="transmembrane region" description="Helical" evidence="11">
    <location>
        <begin position="41"/>
        <end position="59"/>
    </location>
</feature>
<dbReference type="PROSITE" id="PS00217">
    <property type="entry name" value="SUGAR_TRANSPORT_2"/>
    <property type="match status" value="1"/>
</dbReference>
<keyword evidence="14" id="KW-1185">Reference proteome</keyword>
<evidence type="ECO:0000259" key="12">
    <source>
        <dbReference type="PROSITE" id="PS50850"/>
    </source>
</evidence>
<evidence type="ECO:0000256" key="5">
    <source>
        <dbReference type="ARBA" id="ARBA00022692"/>
    </source>
</evidence>
<feature type="transmembrane region" description="Helical" evidence="11">
    <location>
        <begin position="201"/>
        <end position="222"/>
    </location>
</feature>
<evidence type="ECO:0000313" key="14">
    <source>
        <dbReference type="Proteomes" id="UP000252167"/>
    </source>
</evidence>
<keyword evidence="8 11" id="KW-0472">Membrane</keyword>
<feature type="transmembrane region" description="Helical" evidence="11">
    <location>
        <begin position="253"/>
        <end position="277"/>
    </location>
</feature>
<reference evidence="13 14" key="1">
    <citation type="submission" date="2018-01" db="EMBL/GenBank/DDBJ databases">
        <title>Glutamicibacter soli strain NHPC-3 Whole genome sequence and assembly.</title>
        <authorList>
            <person name="Choudhury P."/>
            <person name="Gupta D."/>
            <person name="Sengupta K."/>
            <person name="Jawed A."/>
            <person name="Sultana N."/>
            <person name="Saha P."/>
        </authorList>
    </citation>
    <scope>NUCLEOTIDE SEQUENCE [LARGE SCALE GENOMIC DNA]</scope>
    <source>
        <strain evidence="13 14">NHPC-3</strain>
    </source>
</reference>
<keyword evidence="4" id="KW-1003">Cell membrane</keyword>
<keyword evidence="7 11" id="KW-1133">Transmembrane helix</keyword>
<gene>
    <name evidence="13" type="ORF">C1H84_09630</name>
</gene>
<keyword evidence="3" id="KW-0813">Transport</keyword>
<sequence length="435" mass="46588">MAKSESPAPESQNDVGPIHTDVKSARRRAFLGANAGHAIEFYDYGVYGFLAAYMAANFFPSTDPVAGLLASFAVFALSFFIRPLGGLVFGPMADKVGRKKTLLTVLLMMSGSTLLIGLLPTYHQVGVLAPILLVLARLIQGLSAGGEVGTATAFVVEYSGPKRRGYSVSWLMLTAVLGFLVGSATSNGLANVLGDESMSQWGWRIPFLLAGPLGAIAIYIRLKLEDSPVFRALESSGDIEESPIRAASRMPRVLMLTFASIVMHASIFYLVSSYLGVHLRTVMKFDSGMVLWVSVGSLFYAALLMPIFGHLSDRVDRRNLLLAASIAGCITMPAFFLLSPGASNPVFFLYLWAVVTNFGLVRALVGRGLSYSLLMSRPNHTPVSSEGLGLVTRHLNPRSGVTSVVAVWPTGFTPSARVPAAIDYAIEALEVSEPS</sequence>
<dbReference type="InterPro" id="IPR020846">
    <property type="entry name" value="MFS_dom"/>
</dbReference>
<evidence type="ECO:0000256" key="10">
    <source>
        <dbReference type="ARBA" id="ARBA00039918"/>
    </source>
</evidence>
<evidence type="ECO:0000256" key="2">
    <source>
        <dbReference type="ARBA" id="ARBA00008240"/>
    </source>
</evidence>
<feature type="domain" description="Major facilitator superfamily (MFS) profile" evidence="12">
    <location>
        <begin position="29"/>
        <end position="435"/>
    </location>
</feature>
<evidence type="ECO:0000256" key="3">
    <source>
        <dbReference type="ARBA" id="ARBA00022448"/>
    </source>
</evidence>
<accession>A0A365YEL7</accession>
<dbReference type="PANTHER" id="PTHR43528:SF1">
    <property type="entry name" value="ALPHA-KETOGLUTARATE PERMEASE"/>
    <property type="match status" value="1"/>
</dbReference>
<feature type="transmembrane region" description="Helical" evidence="11">
    <location>
        <begin position="101"/>
        <end position="122"/>
    </location>
</feature>
<dbReference type="InterPro" id="IPR011701">
    <property type="entry name" value="MFS"/>
</dbReference>
<feature type="transmembrane region" description="Helical" evidence="11">
    <location>
        <begin position="65"/>
        <end position="89"/>
    </location>
</feature>
<evidence type="ECO:0000256" key="8">
    <source>
        <dbReference type="ARBA" id="ARBA00023136"/>
    </source>
</evidence>
<evidence type="ECO:0000313" key="13">
    <source>
        <dbReference type="EMBL" id="RBM01048.1"/>
    </source>
</evidence>
<comment type="function">
    <text evidence="9">May be a proton symporter involved in the uptake of osmolytes such as proline and glycine betaine.</text>
</comment>
<protein>
    <recommendedName>
        <fullName evidence="10">Putative proline/betaine transporter</fullName>
    </recommendedName>
</protein>
<comment type="subcellular location">
    <subcellularLocation>
        <location evidence="1">Cell membrane</location>
        <topology evidence="1">Multi-pass membrane protein</topology>
    </subcellularLocation>
</comment>
<dbReference type="AlphaFoldDB" id="A0A365YEL7"/>
<comment type="similarity">
    <text evidence="2">Belongs to the major facilitator superfamily. Metabolite:H+ Symporter (MHS) family (TC 2.A.1.6) family.</text>
</comment>
<feature type="transmembrane region" description="Helical" evidence="11">
    <location>
        <begin position="168"/>
        <end position="189"/>
    </location>
</feature>
<evidence type="ECO:0000256" key="6">
    <source>
        <dbReference type="ARBA" id="ARBA00022847"/>
    </source>
</evidence>
<name>A0A365YEL7_9MICC</name>
<feature type="transmembrane region" description="Helical" evidence="11">
    <location>
        <begin position="320"/>
        <end position="341"/>
    </location>
</feature>
<evidence type="ECO:0000256" key="7">
    <source>
        <dbReference type="ARBA" id="ARBA00022989"/>
    </source>
</evidence>
<feature type="transmembrane region" description="Helical" evidence="11">
    <location>
        <begin position="289"/>
        <end position="308"/>
    </location>
</feature>
<dbReference type="PANTHER" id="PTHR43528">
    <property type="entry name" value="ALPHA-KETOGLUTARATE PERMEASE"/>
    <property type="match status" value="1"/>
</dbReference>
<organism evidence="13 14">
    <name type="scientific">Glutamicibacter soli</name>
    <dbReference type="NCBI Taxonomy" id="453836"/>
    <lineage>
        <taxon>Bacteria</taxon>
        <taxon>Bacillati</taxon>
        <taxon>Actinomycetota</taxon>
        <taxon>Actinomycetes</taxon>
        <taxon>Micrococcales</taxon>
        <taxon>Micrococcaceae</taxon>
        <taxon>Glutamicibacter</taxon>
    </lineage>
</organism>
<dbReference type="Gene3D" id="1.20.1250.20">
    <property type="entry name" value="MFS general substrate transporter like domains"/>
    <property type="match status" value="2"/>
</dbReference>
<dbReference type="Proteomes" id="UP000252167">
    <property type="component" value="Unassembled WGS sequence"/>
</dbReference>
<dbReference type="RefSeq" id="WP_113607288.1">
    <property type="nucleotide sequence ID" value="NZ_POAF01000004.1"/>
</dbReference>
<keyword evidence="5 11" id="KW-0812">Transmembrane</keyword>
<dbReference type="SUPFAM" id="SSF103473">
    <property type="entry name" value="MFS general substrate transporter"/>
    <property type="match status" value="1"/>
</dbReference>
<evidence type="ECO:0000256" key="9">
    <source>
        <dbReference type="ARBA" id="ARBA00037295"/>
    </source>
</evidence>
<dbReference type="EMBL" id="POAF01000004">
    <property type="protein sequence ID" value="RBM01048.1"/>
    <property type="molecule type" value="Genomic_DNA"/>
</dbReference>
<dbReference type="InterPro" id="IPR005829">
    <property type="entry name" value="Sugar_transporter_CS"/>
</dbReference>
<evidence type="ECO:0000256" key="4">
    <source>
        <dbReference type="ARBA" id="ARBA00022475"/>
    </source>
</evidence>